<dbReference type="GO" id="GO:0030100">
    <property type="term" value="P:regulation of endocytosis"/>
    <property type="evidence" value="ECO:0007669"/>
    <property type="project" value="TreeGrafter"/>
</dbReference>
<dbReference type="EMBL" id="JABEBT010000034">
    <property type="protein sequence ID" value="KAF7636098.1"/>
    <property type="molecule type" value="Genomic_DNA"/>
</dbReference>
<proteinExistence type="predicted"/>
<accession>A0A8S9ZR72</accession>
<protein>
    <submittedName>
        <fullName evidence="2">Uncharacterized protein</fullName>
    </submittedName>
</protein>
<dbReference type="Gene3D" id="1.20.1270.60">
    <property type="entry name" value="Arfaptin homology (AH) domain/BAR domain"/>
    <property type="match status" value="1"/>
</dbReference>
<sequence length="218" mass="25607">MNSKADQYNTDCSTEKCKESFEKLQEDRKKAKVLYEQQLTEVTAYIGIYKENMSFVFAKCQRMEKKRIKFMVEMFSGIHRIMVDLVSPQKLIQLHAKMKEHFVELGDNSVEFDLRQWSIQHGIECSTKWPEFEEYSCEFRHIHNSNSRSRKQCRKLNSSGVVLTKKVTKDDDERSSNELRKIQNGKVQQFKTSRCSSEPRGDKTIAKEPEQFSGRNPS</sequence>
<evidence type="ECO:0000313" key="3">
    <source>
        <dbReference type="Proteomes" id="UP000605970"/>
    </source>
</evidence>
<dbReference type="SUPFAM" id="SSF103657">
    <property type="entry name" value="BAR/IMD domain-like"/>
    <property type="match status" value="1"/>
</dbReference>
<dbReference type="Proteomes" id="UP000605970">
    <property type="component" value="Unassembled WGS sequence"/>
</dbReference>
<dbReference type="GO" id="GO:0007010">
    <property type="term" value="P:cytoskeleton organization"/>
    <property type="evidence" value="ECO:0007669"/>
    <property type="project" value="TreeGrafter"/>
</dbReference>
<feature type="region of interest" description="Disordered" evidence="1">
    <location>
        <begin position="167"/>
        <end position="218"/>
    </location>
</feature>
<dbReference type="GO" id="GO:0097320">
    <property type="term" value="P:plasma membrane tubulation"/>
    <property type="evidence" value="ECO:0007669"/>
    <property type="project" value="TreeGrafter"/>
</dbReference>
<comment type="caution">
    <text evidence="2">The sequence shown here is derived from an EMBL/GenBank/DDBJ whole genome shotgun (WGS) entry which is preliminary data.</text>
</comment>
<organism evidence="2 3">
    <name type="scientific">Meloidogyne graminicola</name>
    <dbReference type="NCBI Taxonomy" id="189291"/>
    <lineage>
        <taxon>Eukaryota</taxon>
        <taxon>Metazoa</taxon>
        <taxon>Ecdysozoa</taxon>
        <taxon>Nematoda</taxon>
        <taxon>Chromadorea</taxon>
        <taxon>Rhabditida</taxon>
        <taxon>Tylenchina</taxon>
        <taxon>Tylenchomorpha</taxon>
        <taxon>Tylenchoidea</taxon>
        <taxon>Meloidogynidae</taxon>
        <taxon>Meloidogyninae</taxon>
        <taxon>Meloidogyne</taxon>
    </lineage>
</organism>
<dbReference type="GO" id="GO:0005543">
    <property type="term" value="F:phospholipid binding"/>
    <property type="evidence" value="ECO:0007669"/>
    <property type="project" value="TreeGrafter"/>
</dbReference>
<dbReference type="PANTHER" id="PTHR23065:SF11">
    <property type="entry name" value="SYNDAPIN, ISOFORM C"/>
    <property type="match status" value="1"/>
</dbReference>
<keyword evidence="3" id="KW-1185">Reference proteome</keyword>
<dbReference type="InterPro" id="IPR027267">
    <property type="entry name" value="AH/BAR_dom_sf"/>
</dbReference>
<name>A0A8S9ZR72_9BILA</name>
<dbReference type="OrthoDB" id="10255128at2759"/>
<dbReference type="GO" id="GO:0005768">
    <property type="term" value="C:endosome"/>
    <property type="evidence" value="ECO:0007669"/>
    <property type="project" value="TreeGrafter"/>
</dbReference>
<reference evidence="2" key="1">
    <citation type="journal article" date="2020" name="Ecol. Evol.">
        <title>Genome structure and content of the rice root-knot nematode (Meloidogyne graminicola).</title>
        <authorList>
            <person name="Phan N.T."/>
            <person name="Danchin E.G.J."/>
            <person name="Klopp C."/>
            <person name="Perfus-Barbeoch L."/>
            <person name="Kozlowski D.K."/>
            <person name="Koutsovoulos G.D."/>
            <person name="Lopez-Roques C."/>
            <person name="Bouchez O."/>
            <person name="Zahm M."/>
            <person name="Besnard G."/>
            <person name="Bellafiore S."/>
        </authorList>
    </citation>
    <scope>NUCLEOTIDE SEQUENCE</scope>
    <source>
        <strain evidence="2">VN-18</strain>
    </source>
</reference>
<feature type="compositionally biased region" description="Polar residues" evidence="1">
    <location>
        <begin position="185"/>
        <end position="196"/>
    </location>
</feature>
<dbReference type="GO" id="GO:0005886">
    <property type="term" value="C:plasma membrane"/>
    <property type="evidence" value="ECO:0007669"/>
    <property type="project" value="TreeGrafter"/>
</dbReference>
<dbReference type="PANTHER" id="PTHR23065">
    <property type="entry name" value="PROLINE-SERINE-THREONINE PHOSPHATASE INTERACTING PROTEIN 1"/>
    <property type="match status" value="1"/>
</dbReference>
<evidence type="ECO:0000313" key="2">
    <source>
        <dbReference type="EMBL" id="KAF7636098.1"/>
    </source>
</evidence>
<feature type="compositionally biased region" description="Basic and acidic residues" evidence="1">
    <location>
        <begin position="197"/>
        <end position="210"/>
    </location>
</feature>
<feature type="compositionally biased region" description="Basic and acidic residues" evidence="1">
    <location>
        <begin position="167"/>
        <end position="181"/>
    </location>
</feature>
<evidence type="ECO:0000256" key="1">
    <source>
        <dbReference type="SAM" id="MobiDB-lite"/>
    </source>
</evidence>
<dbReference type="AlphaFoldDB" id="A0A8S9ZR72"/>
<gene>
    <name evidence="2" type="ORF">Mgra_00004543</name>
</gene>